<dbReference type="Gene3D" id="3.90.550.10">
    <property type="entry name" value="Spore Coat Polysaccharide Biosynthesis Protein SpsA, Chain A"/>
    <property type="match status" value="1"/>
</dbReference>
<dbReference type="InterPro" id="IPR001173">
    <property type="entry name" value="Glyco_trans_2-like"/>
</dbReference>
<sequence>MEITSIDPEYSITVCCLDMENTVRESLLSILNQVDNRFEIIVVDGGSVDSTTTILSELEENYQQIRVVYLNRNPSRRLGEDRNIAVQHAKGEHILLQLDADDCYYAGILDFVTIYEKIRDSVCEDVYLKGNNLNVSSKDLLLRYGPYRNLQRGEDRDLWRRLFEQNQLIWLEHDPVCVSIGYDPGFMQKIRNGISQKITDFQVGISLMSWIRWSLSHYSVSRVLWEVLSSIYAKVLSLPREKYSTPNDYSSKGDLNARIDAESVTLTDIEERHCIAVDGLRHPYLFR</sequence>
<dbReference type="CDD" id="cd00761">
    <property type="entry name" value="Glyco_tranf_GTA_type"/>
    <property type="match status" value="1"/>
</dbReference>
<keyword evidence="3" id="KW-1185">Reference proteome</keyword>
<accession>A0A830FPQ9</accession>
<name>A0A830FPQ9_9EURY</name>
<gene>
    <name evidence="2" type="ORF">GCM10009039_27830</name>
</gene>
<evidence type="ECO:0000313" key="3">
    <source>
        <dbReference type="Proteomes" id="UP000607197"/>
    </source>
</evidence>
<reference evidence="2" key="1">
    <citation type="journal article" date="2014" name="Int. J. Syst. Evol. Microbiol.">
        <title>Complete genome sequence of Corynebacterium casei LMG S-19264T (=DSM 44701T), isolated from a smear-ripened cheese.</title>
        <authorList>
            <consortium name="US DOE Joint Genome Institute (JGI-PGF)"/>
            <person name="Walter F."/>
            <person name="Albersmeier A."/>
            <person name="Kalinowski J."/>
            <person name="Ruckert C."/>
        </authorList>
    </citation>
    <scope>NUCLEOTIDE SEQUENCE</scope>
    <source>
        <strain evidence="2">JCM 19596</strain>
    </source>
</reference>
<proteinExistence type="predicted"/>
<dbReference type="PANTHER" id="PTHR22916">
    <property type="entry name" value="GLYCOSYLTRANSFERASE"/>
    <property type="match status" value="1"/>
</dbReference>
<organism evidence="2 3">
    <name type="scientific">Halocalculus aciditolerans</name>
    <dbReference type="NCBI Taxonomy" id="1383812"/>
    <lineage>
        <taxon>Archaea</taxon>
        <taxon>Methanobacteriati</taxon>
        <taxon>Methanobacteriota</taxon>
        <taxon>Stenosarchaea group</taxon>
        <taxon>Halobacteria</taxon>
        <taxon>Halobacteriales</taxon>
        <taxon>Halobacteriaceae</taxon>
        <taxon>Halocalculus</taxon>
    </lineage>
</organism>
<evidence type="ECO:0000313" key="2">
    <source>
        <dbReference type="EMBL" id="GGL68242.1"/>
    </source>
</evidence>
<dbReference type="Proteomes" id="UP000607197">
    <property type="component" value="Unassembled WGS sequence"/>
</dbReference>
<dbReference type="Pfam" id="PF00535">
    <property type="entry name" value="Glycos_transf_2"/>
    <property type="match status" value="1"/>
</dbReference>
<dbReference type="AlphaFoldDB" id="A0A830FPQ9"/>
<dbReference type="GO" id="GO:0016758">
    <property type="term" value="F:hexosyltransferase activity"/>
    <property type="evidence" value="ECO:0007669"/>
    <property type="project" value="UniProtKB-ARBA"/>
</dbReference>
<protein>
    <recommendedName>
        <fullName evidence="1">Glycosyltransferase 2-like domain-containing protein</fullName>
    </recommendedName>
</protein>
<feature type="domain" description="Glycosyltransferase 2-like" evidence="1">
    <location>
        <begin position="11"/>
        <end position="134"/>
    </location>
</feature>
<dbReference type="PANTHER" id="PTHR22916:SF3">
    <property type="entry name" value="UDP-GLCNAC:BETAGAL BETA-1,3-N-ACETYLGLUCOSAMINYLTRANSFERASE-LIKE PROTEIN 1"/>
    <property type="match status" value="1"/>
</dbReference>
<dbReference type="OrthoDB" id="46222at2157"/>
<evidence type="ECO:0000259" key="1">
    <source>
        <dbReference type="Pfam" id="PF00535"/>
    </source>
</evidence>
<dbReference type="RefSeq" id="WP_188979981.1">
    <property type="nucleotide sequence ID" value="NZ_BMPG01000004.1"/>
</dbReference>
<dbReference type="EMBL" id="BMPG01000004">
    <property type="protein sequence ID" value="GGL68242.1"/>
    <property type="molecule type" value="Genomic_DNA"/>
</dbReference>
<dbReference type="SUPFAM" id="SSF53448">
    <property type="entry name" value="Nucleotide-diphospho-sugar transferases"/>
    <property type="match status" value="1"/>
</dbReference>
<reference evidence="2" key="2">
    <citation type="submission" date="2020-09" db="EMBL/GenBank/DDBJ databases">
        <authorList>
            <person name="Sun Q."/>
            <person name="Ohkuma M."/>
        </authorList>
    </citation>
    <scope>NUCLEOTIDE SEQUENCE</scope>
    <source>
        <strain evidence="2">JCM 19596</strain>
    </source>
</reference>
<dbReference type="InterPro" id="IPR029044">
    <property type="entry name" value="Nucleotide-diphossugar_trans"/>
</dbReference>
<comment type="caution">
    <text evidence="2">The sequence shown here is derived from an EMBL/GenBank/DDBJ whole genome shotgun (WGS) entry which is preliminary data.</text>
</comment>